<protein>
    <submittedName>
        <fullName evidence="1">Uncharacterized protein</fullName>
    </submittedName>
</protein>
<dbReference type="OrthoDB" id="8631275at2759"/>
<proteinExistence type="predicted"/>
<comment type="caution">
    <text evidence="1">The sequence shown here is derived from an EMBL/GenBank/DDBJ whole genome shotgun (WGS) entry which is preliminary data.</text>
</comment>
<gene>
    <name evidence="1" type="ORF">SKAU_G00018890</name>
</gene>
<dbReference type="EMBL" id="JAINUF010000001">
    <property type="protein sequence ID" value="KAJ8381111.1"/>
    <property type="molecule type" value="Genomic_DNA"/>
</dbReference>
<name>A0A9Q1GCQ3_SYNKA</name>
<organism evidence="1 2">
    <name type="scientific">Synaphobranchus kaupii</name>
    <name type="common">Kaup's arrowtooth eel</name>
    <dbReference type="NCBI Taxonomy" id="118154"/>
    <lineage>
        <taxon>Eukaryota</taxon>
        <taxon>Metazoa</taxon>
        <taxon>Chordata</taxon>
        <taxon>Craniata</taxon>
        <taxon>Vertebrata</taxon>
        <taxon>Euteleostomi</taxon>
        <taxon>Actinopterygii</taxon>
        <taxon>Neopterygii</taxon>
        <taxon>Teleostei</taxon>
        <taxon>Anguilliformes</taxon>
        <taxon>Synaphobranchidae</taxon>
        <taxon>Synaphobranchus</taxon>
    </lineage>
</organism>
<accession>A0A9Q1GCQ3</accession>
<dbReference type="AlphaFoldDB" id="A0A9Q1GCQ3"/>
<keyword evidence="2" id="KW-1185">Reference proteome</keyword>
<sequence length="144" mass="16407">MFPDSAIARKYSAGKTKATQLIKEGVQIHRLEKEMCRLIRQFLGYLIPARAIMDVPLREVEYGEGHQLVDEDLFIGAKTKAFIINAELPVSSKKKIFQTVRTFYEAVLRKMFTSFPLDSQLLKDLRVLDPASRLDITPGTGSRY</sequence>
<evidence type="ECO:0000313" key="1">
    <source>
        <dbReference type="EMBL" id="KAJ8381111.1"/>
    </source>
</evidence>
<dbReference type="Proteomes" id="UP001152622">
    <property type="component" value="Chromosome 1"/>
</dbReference>
<reference evidence="1" key="1">
    <citation type="journal article" date="2023" name="Science">
        <title>Genome structures resolve the early diversification of teleost fishes.</title>
        <authorList>
            <person name="Parey E."/>
            <person name="Louis A."/>
            <person name="Montfort J."/>
            <person name="Bouchez O."/>
            <person name="Roques C."/>
            <person name="Iampietro C."/>
            <person name="Lluch J."/>
            <person name="Castinel A."/>
            <person name="Donnadieu C."/>
            <person name="Desvignes T."/>
            <person name="Floi Bucao C."/>
            <person name="Jouanno E."/>
            <person name="Wen M."/>
            <person name="Mejri S."/>
            <person name="Dirks R."/>
            <person name="Jansen H."/>
            <person name="Henkel C."/>
            <person name="Chen W.J."/>
            <person name="Zahm M."/>
            <person name="Cabau C."/>
            <person name="Klopp C."/>
            <person name="Thompson A.W."/>
            <person name="Robinson-Rechavi M."/>
            <person name="Braasch I."/>
            <person name="Lecointre G."/>
            <person name="Bobe J."/>
            <person name="Postlethwait J.H."/>
            <person name="Berthelot C."/>
            <person name="Roest Crollius H."/>
            <person name="Guiguen Y."/>
        </authorList>
    </citation>
    <scope>NUCLEOTIDE SEQUENCE</scope>
    <source>
        <tissue evidence="1">Blood</tissue>
    </source>
</reference>
<evidence type="ECO:0000313" key="2">
    <source>
        <dbReference type="Proteomes" id="UP001152622"/>
    </source>
</evidence>